<feature type="transmembrane region" description="Helical" evidence="1">
    <location>
        <begin position="184"/>
        <end position="211"/>
    </location>
</feature>
<protein>
    <submittedName>
        <fullName evidence="2">Uncharacterized protein</fullName>
    </submittedName>
</protein>
<proteinExistence type="predicted"/>
<keyword evidence="1" id="KW-0812">Transmembrane</keyword>
<sequence length="277" mass="31347">MSFNWEQIADDLKNTKSQDNAFQSLKLHYKNENVNQILAHLIEEFWQIYEQNKFKEITNEKKQAFDLIVYFLCFKGAKLDKSLTNFSLIREINAIIREGISIKELQVADIARDEGSLATSYYLDNLLKSRKALGWSPDKKPYYTLAVAKQQEIESEYLIGCLGVLLISITAPSLIWLVPTLFLVFMGATILPVGLIIALPAAIGVLTLAGLTYHSVNTFIEYNAASSEIKQVEKEYCKFFSHNESLNHQTQKGIQDANYSEHLEDAYFNGSVLGASI</sequence>
<feature type="transmembrane region" description="Helical" evidence="1">
    <location>
        <begin position="157"/>
        <end position="178"/>
    </location>
</feature>
<comment type="caution">
    <text evidence="2">The sequence shown here is derived from an EMBL/GenBank/DDBJ whole genome shotgun (WGS) entry which is preliminary data.</text>
</comment>
<evidence type="ECO:0000313" key="3">
    <source>
        <dbReference type="Proteomes" id="UP000054422"/>
    </source>
</evidence>
<dbReference type="RefSeq" id="WP_035888044.1">
    <property type="nucleotide sequence ID" value="NZ_JNCF01000011.1"/>
</dbReference>
<keyword evidence="1" id="KW-0472">Membrane</keyword>
<reference evidence="2 3" key="1">
    <citation type="submission" date="2014-05" db="EMBL/GenBank/DDBJ databases">
        <authorList>
            <person name="Rizzardi K."/>
            <person name="Winiecka-Krusnell J."/>
            <person name="Ramliden M."/>
            <person name="Alm E."/>
            <person name="Andersson S."/>
            <person name="Byfors S."/>
        </authorList>
    </citation>
    <scope>NUCLEOTIDE SEQUENCE [LARGE SCALE GENOMIC DNA]</scope>
    <source>
        <strain evidence="2 3">LEGN</strain>
    </source>
</reference>
<accession>A0A0A2T8D2</accession>
<name>A0A0A2T8D2_9GAMM</name>
<organism evidence="2 3">
    <name type="scientific">Legionella norrlandica</name>
    <dbReference type="NCBI Taxonomy" id="1498499"/>
    <lineage>
        <taxon>Bacteria</taxon>
        <taxon>Pseudomonadati</taxon>
        <taxon>Pseudomonadota</taxon>
        <taxon>Gammaproteobacteria</taxon>
        <taxon>Legionellales</taxon>
        <taxon>Legionellaceae</taxon>
        <taxon>Legionella</taxon>
    </lineage>
</organism>
<dbReference type="EMBL" id="JNCF01000011">
    <property type="protein sequence ID" value="KGP63688.1"/>
    <property type="molecule type" value="Genomic_DNA"/>
</dbReference>
<evidence type="ECO:0000256" key="1">
    <source>
        <dbReference type="SAM" id="Phobius"/>
    </source>
</evidence>
<gene>
    <name evidence="2" type="ORF">EP47_04820</name>
</gene>
<keyword evidence="3" id="KW-1185">Reference proteome</keyword>
<dbReference type="Proteomes" id="UP000054422">
    <property type="component" value="Unassembled WGS sequence"/>
</dbReference>
<evidence type="ECO:0000313" key="2">
    <source>
        <dbReference type="EMBL" id="KGP63688.1"/>
    </source>
</evidence>
<keyword evidence="1" id="KW-1133">Transmembrane helix</keyword>
<dbReference type="AlphaFoldDB" id="A0A0A2T8D2"/>